<evidence type="ECO:0000313" key="2">
    <source>
        <dbReference type="Proteomes" id="UP001176961"/>
    </source>
</evidence>
<dbReference type="AlphaFoldDB" id="A0AA36HIK3"/>
<comment type="caution">
    <text evidence="1">The sequence shown here is derived from an EMBL/GenBank/DDBJ whole genome shotgun (WGS) entry which is preliminary data.</text>
</comment>
<dbReference type="EMBL" id="CATQJL010000326">
    <property type="protein sequence ID" value="CAJ0610508.1"/>
    <property type="molecule type" value="Genomic_DNA"/>
</dbReference>
<protein>
    <submittedName>
        <fullName evidence="1">Uncharacterized protein</fullName>
    </submittedName>
</protein>
<organism evidence="1 2">
    <name type="scientific">Cylicocyclus nassatus</name>
    <name type="common">Nematode worm</name>
    <dbReference type="NCBI Taxonomy" id="53992"/>
    <lineage>
        <taxon>Eukaryota</taxon>
        <taxon>Metazoa</taxon>
        <taxon>Ecdysozoa</taxon>
        <taxon>Nematoda</taxon>
        <taxon>Chromadorea</taxon>
        <taxon>Rhabditida</taxon>
        <taxon>Rhabditina</taxon>
        <taxon>Rhabditomorpha</taxon>
        <taxon>Strongyloidea</taxon>
        <taxon>Strongylidae</taxon>
        <taxon>Cylicocyclus</taxon>
    </lineage>
</organism>
<sequence>MSGCSSFHASGVIRVIQNRRRSSKKVLGTPETKRKSCMRLSDGVDRKRKHRCSPSQSTGQLLVLRKRNDRAATKPKLGHVVKNGDLAKRTQFTERSVNCFIV</sequence>
<gene>
    <name evidence="1" type="ORF">CYNAS_LOCUS22491</name>
</gene>
<accession>A0AA36HIK3</accession>
<dbReference type="Proteomes" id="UP001176961">
    <property type="component" value="Unassembled WGS sequence"/>
</dbReference>
<keyword evidence="2" id="KW-1185">Reference proteome</keyword>
<reference evidence="1" key="1">
    <citation type="submission" date="2023-07" db="EMBL/GenBank/DDBJ databases">
        <authorList>
            <consortium name="CYATHOMIX"/>
        </authorList>
    </citation>
    <scope>NUCLEOTIDE SEQUENCE</scope>
    <source>
        <strain evidence="1">N/A</strain>
    </source>
</reference>
<proteinExistence type="predicted"/>
<evidence type="ECO:0000313" key="1">
    <source>
        <dbReference type="EMBL" id="CAJ0610508.1"/>
    </source>
</evidence>
<name>A0AA36HIK3_CYLNA</name>